<gene>
    <name evidence="1" type="ORF">GGR93_003049</name>
</gene>
<comment type="caution">
    <text evidence="1">The sequence shown here is derived from an EMBL/GenBank/DDBJ whole genome shotgun (WGS) entry which is preliminary data.</text>
</comment>
<reference evidence="1 2" key="1">
    <citation type="submission" date="2020-08" db="EMBL/GenBank/DDBJ databases">
        <title>Genomic Encyclopedia of Type Strains, Phase IV (KMG-IV): sequencing the most valuable type-strain genomes for metagenomic binning, comparative biology and taxonomic classification.</title>
        <authorList>
            <person name="Goeker M."/>
        </authorList>
    </citation>
    <scope>NUCLEOTIDE SEQUENCE [LARGE SCALE GENOMIC DNA]</scope>
    <source>
        <strain evidence="1 2">DSM 101015</strain>
    </source>
</reference>
<evidence type="ECO:0000313" key="2">
    <source>
        <dbReference type="Proteomes" id="UP000565745"/>
    </source>
</evidence>
<keyword evidence="2" id="KW-1185">Reference proteome</keyword>
<sequence>MYNGTYIWENGTLQANQMSLFGMRYLHRTHAIK</sequence>
<dbReference type="Proteomes" id="UP000565745">
    <property type="component" value="Unassembled WGS sequence"/>
</dbReference>
<proteinExistence type="predicted"/>
<protein>
    <submittedName>
        <fullName evidence="1">Uncharacterized protein</fullName>
    </submittedName>
</protein>
<evidence type="ECO:0000313" key="1">
    <source>
        <dbReference type="EMBL" id="MBB4175256.1"/>
    </source>
</evidence>
<dbReference type="AlphaFoldDB" id="A0A7W6MA33"/>
<accession>A0A7W6MA33</accession>
<name>A0A7W6MA33_9RHOB</name>
<dbReference type="EMBL" id="JACIFU010000004">
    <property type="protein sequence ID" value="MBB4175256.1"/>
    <property type="molecule type" value="Genomic_DNA"/>
</dbReference>
<organism evidence="1 2">
    <name type="scientific">Sulfitobacter noctilucicola</name>
    <dbReference type="NCBI Taxonomy" id="1342301"/>
    <lineage>
        <taxon>Bacteria</taxon>
        <taxon>Pseudomonadati</taxon>
        <taxon>Pseudomonadota</taxon>
        <taxon>Alphaproteobacteria</taxon>
        <taxon>Rhodobacterales</taxon>
        <taxon>Roseobacteraceae</taxon>
        <taxon>Sulfitobacter</taxon>
    </lineage>
</organism>